<dbReference type="Proteomes" id="UP001331761">
    <property type="component" value="Unassembled WGS sequence"/>
</dbReference>
<dbReference type="PANTHER" id="PTHR23325">
    <property type="entry name" value="SERUM RESPONSE FACTOR-BINDING"/>
    <property type="match status" value="1"/>
</dbReference>
<feature type="coiled-coil region" evidence="1">
    <location>
        <begin position="80"/>
        <end position="141"/>
    </location>
</feature>
<sequence length="501" mass="56571">MASKKKSKKTAVKSTTARRPESDEEDYEVADLSAIPAPHVEFVMPNLTPLDSGKVEPMSKPKPNPKKNKSSSSEGPALTAEQLNNEIVQMRSVIKKARIALVRHHIRQLKRWKSTLAKKPSEALQRKMRRYEEEMHALKSIPKDDVSKFALLNKKGLNELGITGTTPLNERCLFKLACERCVVKAVEDYRSRYPSWEVTTAFLLQRLGLQYSVGNQISSFLSCDSNKVDQDDEAQGACNSKKPAKSTRTHALLDINSRNPKRAESMDDISHRVNRVKDCDSSAEEDYDVEIGSDSDGNEDQAAENRRKLLLGSTDEPVRRIKKKNKKTLEKKTVMEHQGALPSVLYRKRLETAVVKQVKLNEGGKIEIEKPVRMESMDTLSSEAQEEEDKSQNESFFLPASLATKIEPKKRSCEIASPALSETPLSKRRGSDIELKKSTEKKKKNLTESVKRPLRKPKAHSSIKESQIPIEELHPSWAAHRRAKEQQNLVPQGKRIVFSDD</sequence>
<feature type="region of interest" description="Disordered" evidence="2">
    <location>
        <begin position="376"/>
        <end position="396"/>
    </location>
</feature>
<protein>
    <recommendedName>
        <fullName evidence="5">Serum response factor-binding protein 1</fullName>
    </recommendedName>
</protein>
<evidence type="ECO:0000256" key="2">
    <source>
        <dbReference type="SAM" id="MobiDB-lite"/>
    </source>
</evidence>
<dbReference type="PANTHER" id="PTHR23325:SF1">
    <property type="entry name" value="SERUM RESPONSE FACTOR-BINDING PROTEIN 1"/>
    <property type="match status" value="1"/>
</dbReference>
<organism evidence="3 4">
    <name type="scientific">Trichostrongylus colubriformis</name>
    <name type="common">Black scour worm</name>
    <dbReference type="NCBI Taxonomy" id="6319"/>
    <lineage>
        <taxon>Eukaryota</taxon>
        <taxon>Metazoa</taxon>
        <taxon>Ecdysozoa</taxon>
        <taxon>Nematoda</taxon>
        <taxon>Chromadorea</taxon>
        <taxon>Rhabditida</taxon>
        <taxon>Rhabditina</taxon>
        <taxon>Rhabditomorpha</taxon>
        <taxon>Strongyloidea</taxon>
        <taxon>Trichostrongylidae</taxon>
        <taxon>Trichostrongylus</taxon>
    </lineage>
</organism>
<dbReference type="GO" id="GO:0030686">
    <property type="term" value="C:90S preribosome"/>
    <property type="evidence" value="ECO:0007669"/>
    <property type="project" value="TreeGrafter"/>
</dbReference>
<evidence type="ECO:0000313" key="4">
    <source>
        <dbReference type="Proteomes" id="UP001331761"/>
    </source>
</evidence>
<evidence type="ECO:0000313" key="3">
    <source>
        <dbReference type="EMBL" id="KAK5965754.1"/>
    </source>
</evidence>
<accession>A0AAN8EYV6</accession>
<keyword evidence="1" id="KW-0175">Coiled coil</keyword>
<feature type="region of interest" description="Disordered" evidence="2">
    <location>
        <begin position="257"/>
        <end position="315"/>
    </location>
</feature>
<dbReference type="AlphaFoldDB" id="A0AAN8EYV6"/>
<reference evidence="3 4" key="1">
    <citation type="submission" date="2019-10" db="EMBL/GenBank/DDBJ databases">
        <title>Assembly and Annotation for the nematode Trichostrongylus colubriformis.</title>
        <authorList>
            <person name="Martin J."/>
        </authorList>
    </citation>
    <scope>NUCLEOTIDE SEQUENCE [LARGE SCALE GENOMIC DNA]</scope>
    <source>
        <strain evidence="3">G859</strain>
        <tissue evidence="3">Whole worm</tissue>
    </source>
</reference>
<evidence type="ECO:0008006" key="5">
    <source>
        <dbReference type="Google" id="ProtNLM"/>
    </source>
</evidence>
<dbReference type="GO" id="GO:0005634">
    <property type="term" value="C:nucleus"/>
    <property type="evidence" value="ECO:0007669"/>
    <property type="project" value="TreeGrafter"/>
</dbReference>
<feature type="compositionally biased region" description="Basic residues" evidence="2">
    <location>
        <begin position="452"/>
        <end position="461"/>
    </location>
</feature>
<gene>
    <name evidence="3" type="ORF">GCK32_001684</name>
</gene>
<feature type="region of interest" description="Disordered" evidence="2">
    <location>
        <begin position="1"/>
        <end position="77"/>
    </location>
</feature>
<proteinExistence type="predicted"/>
<feature type="compositionally biased region" description="Basic residues" evidence="2">
    <location>
        <begin position="1"/>
        <end position="11"/>
    </location>
</feature>
<dbReference type="GO" id="GO:0030490">
    <property type="term" value="P:maturation of SSU-rRNA"/>
    <property type="evidence" value="ECO:0007669"/>
    <property type="project" value="TreeGrafter"/>
</dbReference>
<dbReference type="EMBL" id="WIXE01024271">
    <property type="protein sequence ID" value="KAK5965754.1"/>
    <property type="molecule type" value="Genomic_DNA"/>
</dbReference>
<evidence type="ECO:0000256" key="1">
    <source>
        <dbReference type="SAM" id="Coils"/>
    </source>
</evidence>
<name>A0AAN8EYV6_TRICO</name>
<feature type="region of interest" description="Disordered" evidence="2">
    <location>
        <begin position="409"/>
        <end position="501"/>
    </location>
</feature>
<feature type="compositionally biased region" description="Basic and acidic residues" evidence="2">
    <location>
        <begin position="429"/>
        <end position="438"/>
    </location>
</feature>
<comment type="caution">
    <text evidence="3">The sequence shown here is derived from an EMBL/GenBank/DDBJ whole genome shotgun (WGS) entry which is preliminary data.</text>
</comment>
<keyword evidence="4" id="KW-1185">Reference proteome</keyword>
<feature type="compositionally biased region" description="Acidic residues" evidence="2">
    <location>
        <begin position="281"/>
        <end position="302"/>
    </location>
</feature>
<dbReference type="InterPro" id="IPR037393">
    <property type="entry name" value="Bud22/SRFB1"/>
</dbReference>
<feature type="compositionally biased region" description="Basic and acidic residues" evidence="2">
    <location>
        <begin position="261"/>
        <end position="280"/>
    </location>
</feature>